<sequence>MKQLLMKNPVWVVCGVFIALSAFYWGVLASDRYVSEANVVLESPQITIPTMDVSSLLGGPTGASGDMLLLRDYLLSVDMLRDIDRLVGFREHYSAAGIDFISGLSSADVPIEDLHEYYLKRVSVELDDYANVLRIKVEAFSPEMANKIASLLLEEGEKHMNLLGKRLAEEQVRFLEDQVAMLNDNFNIARNELLDYQNKNGLISPTGTVESISAVVATLEGKLSNLQAEKTMLKSYQSSSSPAMVKVDNEIKAVRHQIEQEKNRMAQQSGNALNTVTAEYQTLELKVKFALDSYSGALAALQSTRIEAARKLKQVSVLQSPTYPEYPLEPQRLHNIAMYAIVALFLGLIMQMLLLIIKDHRD</sequence>
<dbReference type="PANTHER" id="PTHR32309:SF13">
    <property type="entry name" value="FERRIC ENTEROBACTIN TRANSPORT PROTEIN FEPE"/>
    <property type="match status" value="1"/>
</dbReference>
<accession>A0ABS2W5L2</accession>
<reference evidence="3 4" key="1">
    <citation type="submission" date="2021-02" db="EMBL/GenBank/DDBJ databases">
        <title>A novel species of genus Amphritea isolated from a fishpond in China.</title>
        <authorList>
            <person name="Lu H."/>
        </authorList>
    </citation>
    <scope>NUCLEOTIDE SEQUENCE [LARGE SCALE GENOMIC DNA]</scope>
    <source>
        <strain evidence="3 4">RP18W</strain>
    </source>
</reference>
<evidence type="ECO:0000313" key="3">
    <source>
        <dbReference type="EMBL" id="MBN0987008.1"/>
    </source>
</evidence>
<evidence type="ECO:0000256" key="1">
    <source>
        <dbReference type="SAM" id="Coils"/>
    </source>
</evidence>
<dbReference type="EMBL" id="JAFFZP010000007">
    <property type="protein sequence ID" value="MBN0987008.1"/>
    <property type="molecule type" value="Genomic_DNA"/>
</dbReference>
<proteinExistence type="predicted"/>
<dbReference type="Proteomes" id="UP000760472">
    <property type="component" value="Unassembled WGS sequence"/>
</dbReference>
<evidence type="ECO:0000313" key="4">
    <source>
        <dbReference type="Proteomes" id="UP000760472"/>
    </source>
</evidence>
<evidence type="ECO:0000256" key="2">
    <source>
        <dbReference type="SAM" id="Phobius"/>
    </source>
</evidence>
<organism evidence="3 4">
    <name type="scientific">Amphritea pacifica</name>
    <dbReference type="NCBI Taxonomy" id="2811233"/>
    <lineage>
        <taxon>Bacteria</taxon>
        <taxon>Pseudomonadati</taxon>
        <taxon>Pseudomonadota</taxon>
        <taxon>Gammaproteobacteria</taxon>
        <taxon>Oceanospirillales</taxon>
        <taxon>Oceanospirillaceae</taxon>
        <taxon>Amphritea</taxon>
    </lineage>
</organism>
<keyword evidence="2" id="KW-0472">Membrane</keyword>
<dbReference type="RefSeq" id="WP_205213212.1">
    <property type="nucleotide sequence ID" value="NZ_JAFFZP010000007.1"/>
</dbReference>
<keyword evidence="1" id="KW-0175">Coiled coil</keyword>
<dbReference type="InterPro" id="IPR050445">
    <property type="entry name" value="Bact_polysacc_biosynth/exp"/>
</dbReference>
<feature type="transmembrane region" description="Helical" evidence="2">
    <location>
        <begin position="336"/>
        <end position="357"/>
    </location>
</feature>
<dbReference type="PANTHER" id="PTHR32309">
    <property type="entry name" value="TYROSINE-PROTEIN KINASE"/>
    <property type="match status" value="1"/>
</dbReference>
<protein>
    <submittedName>
        <fullName evidence="3">Chain-length determining protein</fullName>
    </submittedName>
</protein>
<gene>
    <name evidence="3" type="ORF">JW498_06530</name>
</gene>
<keyword evidence="4" id="KW-1185">Reference proteome</keyword>
<feature type="coiled-coil region" evidence="1">
    <location>
        <begin position="165"/>
        <end position="271"/>
    </location>
</feature>
<keyword evidence="2" id="KW-1133">Transmembrane helix</keyword>
<name>A0ABS2W5L2_9GAMM</name>
<comment type="caution">
    <text evidence="3">The sequence shown here is derived from an EMBL/GenBank/DDBJ whole genome shotgun (WGS) entry which is preliminary data.</text>
</comment>
<keyword evidence="2" id="KW-0812">Transmembrane</keyword>